<evidence type="ECO:0000256" key="1">
    <source>
        <dbReference type="ARBA" id="ARBA00022617"/>
    </source>
</evidence>
<dbReference type="RefSeq" id="WP_273597503.1">
    <property type="nucleotide sequence ID" value="NZ_JAQQXS010000013.1"/>
</dbReference>
<organism evidence="7 8">
    <name type="scientific">Roseateles koreensis</name>
    <dbReference type="NCBI Taxonomy" id="2987526"/>
    <lineage>
        <taxon>Bacteria</taxon>
        <taxon>Pseudomonadati</taxon>
        <taxon>Pseudomonadota</taxon>
        <taxon>Betaproteobacteria</taxon>
        <taxon>Burkholderiales</taxon>
        <taxon>Sphaerotilaceae</taxon>
        <taxon>Roseateles</taxon>
    </lineage>
</organism>
<proteinExistence type="predicted"/>
<dbReference type="InterPro" id="IPR009056">
    <property type="entry name" value="Cyt_c-like_dom"/>
</dbReference>
<comment type="caution">
    <text evidence="7">The sequence shown here is derived from an EMBL/GenBank/DDBJ whole genome shotgun (WGS) entry which is preliminary data.</text>
</comment>
<dbReference type="Proteomes" id="UP001219862">
    <property type="component" value="Unassembled WGS sequence"/>
</dbReference>
<keyword evidence="1 4" id="KW-0349">Heme</keyword>
<keyword evidence="3 4" id="KW-0408">Iron</keyword>
<dbReference type="PROSITE" id="PS51007">
    <property type="entry name" value="CYTC"/>
    <property type="match status" value="1"/>
</dbReference>
<name>A0ABT5KTX9_9BURK</name>
<evidence type="ECO:0000313" key="7">
    <source>
        <dbReference type="EMBL" id="MDC8786386.1"/>
    </source>
</evidence>
<gene>
    <name evidence="7" type="ORF">PRZ01_14445</name>
</gene>
<evidence type="ECO:0000256" key="5">
    <source>
        <dbReference type="SAM" id="SignalP"/>
    </source>
</evidence>
<evidence type="ECO:0000313" key="8">
    <source>
        <dbReference type="Proteomes" id="UP001219862"/>
    </source>
</evidence>
<evidence type="ECO:0000256" key="2">
    <source>
        <dbReference type="ARBA" id="ARBA00022723"/>
    </source>
</evidence>
<accession>A0ABT5KTX9</accession>
<dbReference type="Gene3D" id="1.10.760.10">
    <property type="entry name" value="Cytochrome c-like domain"/>
    <property type="match status" value="1"/>
</dbReference>
<dbReference type="SUPFAM" id="SSF46626">
    <property type="entry name" value="Cytochrome c"/>
    <property type="match status" value="1"/>
</dbReference>
<dbReference type="InterPro" id="IPR036909">
    <property type="entry name" value="Cyt_c-like_dom_sf"/>
</dbReference>
<keyword evidence="2 4" id="KW-0479">Metal-binding</keyword>
<evidence type="ECO:0000259" key="6">
    <source>
        <dbReference type="PROSITE" id="PS51007"/>
    </source>
</evidence>
<keyword evidence="8" id="KW-1185">Reference proteome</keyword>
<reference evidence="7 8" key="1">
    <citation type="submission" date="2022-10" db="EMBL/GenBank/DDBJ databases">
        <title>paucibacter sp. hw8 Genome sequencing.</title>
        <authorList>
            <person name="Park S."/>
        </authorList>
    </citation>
    <scope>NUCLEOTIDE SEQUENCE [LARGE SCALE GENOMIC DNA]</scope>
    <source>
        <strain evidence="8">hw8</strain>
    </source>
</reference>
<feature type="chain" id="PRO_5047137572" description="Cytochrome c domain-containing protein" evidence="5">
    <location>
        <begin position="26"/>
        <end position="163"/>
    </location>
</feature>
<protein>
    <recommendedName>
        <fullName evidence="6">Cytochrome c domain-containing protein</fullName>
    </recommendedName>
</protein>
<keyword evidence="5" id="KW-0732">Signal</keyword>
<sequence>MKNRRLLSTAALAVALVSSLDGATAGEGAGAPYVRHDQGAQRAQRNYTQFCSGCHLPDGSGAPTKGIPSMQGMLARFLGVPGGRQYIVQVPGVMNSGLKDGEVAELMNWLVGQMSPENAATPPPGYSPSEIAMLRSTRPVDVPAARRALIQRMALPESGQRAP</sequence>
<evidence type="ECO:0000256" key="3">
    <source>
        <dbReference type="ARBA" id="ARBA00023004"/>
    </source>
</evidence>
<dbReference type="EMBL" id="JAQQXS010000013">
    <property type="protein sequence ID" value="MDC8786386.1"/>
    <property type="molecule type" value="Genomic_DNA"/>
</dbReference>
<feature type="domain" description="Cytochrome c" evidence="6">
    <location>
        <begin position="38"/>
        <end position="114"/>
    </location>
</feature>
<feature type="signal peptide" evidence="5">
    <location>
        <begin position="1"/>
        <end position="25"/>
    </location>
</feature>
<evidence type="ECO:0000256" key="4">
    <source>
        <dbReference type="PROSITE-ProRule" id="PRU00433"/>
    </source>
</evidence>